<reference evidence="2" key="1">
    <citation type="submission" date="2022-04" db="EMBL/GenBank/DDBJ databases">
        <title>Carnegiea gigantea Genome sequencing and assembly v2.</title>
        <authorList>
            <person name="Copetti D."/>
            <person name="Sanderson M.J."/>
            <person name="Burquez A."/>
            <person name="Wojciechowski M.F."/>
        </authorList>
    </citation>
    <scope>NUCLEOTIDE SEQUENCE</scope>
    <source>
        <strain evidence="2">SGP5-SGP5p</strain>
        <tissue evidence="2">Aerial part</tissue>
    </source>
</reference>
<sequence length="240" mass="26821">MPMLLERKGTLFHAIFDCEWVRLAWKSTDLLDVGQEAPRTSMRQCLAWIAEKIGEDKFIIVMAIAWAMWAARNEVVFHGGNPLRDVMTHRYLKMVHEAAEYITSLSETVSSAGWTTPLPGMVKVNTDAHVATGLTVRLDFVVRNEWGEILLMGVRRVPAKLGGEETKTATILYGLTRTLEANYDRIVLESDSLELISRLHYGKRCLAAVDLILEDIRAKIVSCSSLPAGHVKGGAILWCI</sequence>
<dbReference type="OrthoDB" id="948395at2759"/>
<dbReference type="GO" id="GO:0003676">
    <property type="term" value="F:nucleic acid binding"/>
    <property type="evidence" value="ECO:0007669"/>
    <property type="project" value="InterPro"/>
</dbReference>
<dbReference type="Pfam" id="PF13456">
    <property type="entry name" value="RVT_3"/>
    <property type="match status" value="1"/>
</dbReference>
<dbReference type="EMBL" id="JAKOGI010001257">
    <property type="protein sequence ID" value="KAJ8426666.1"/>
    <property type="molecule type" value="Genomic_DNA"/>
</dbReference>
<keyword evidence="3" id="KW-1185">Reference proteome</keyword>
<dbReference type="PANTHER" id="PTHR47074">
    <property type="entry name" value="BNAC02G40300D PROTEIN"/>
    <property type="match status" value="1"/>
</dbReference>
<feature type="domain" description="RNase H type-1" evidence="1">
    <location>
        <begin position="132"/>
        <end position="225"/>
    </location>
</feature>
<evidence type="ECO:0000313" key="2">
    <source>
        <dbReference type="EMBL" id="KAJ8426666.1"/>
    </source>
</evidence>
<name>A0A9Q1JMN1_9CARY</name>
<dbReference type="Proteomes" id="UP001153076">
    <property type="component" value="Unassembled WGS sequence"/>
</dbReference>
<protein>
    <recommendedName>
        <fullName evidence="1">RNase H type-1 domain-containing protein</fullName>
    </recommendedName>
</protein>
<evidence type="ECO:0000259" key="1">
    <source>
        <dbReference type="Pfam" id="PF13456"/>
    </source>
</evidence>
<comment type="caution">
    <text evidence="2">The sequence shown here is derived from an EMBL/GenBank/DDBJ whole genome shotgun (WGS) entry which is preliminary data.</text>
</comment>
<dbReference type="PANTHER" id="PTHR47074:SF11">
    <property type="entry name" value="REVERSE TRANSCRIPTASE-LIKE PROTEIN"/>
    <property type="match status" value="1"/>
</dbReference>
<gene>
    <name evidence="2" type="ORF">Cgig2_029850</name>
</gene>
<accession>A0A9Q1JMN1</accession>
<proteinExistence type="predicted"/>
<dbReference type="InterPro" id="IPR052929">
    <property type="entry name" value="RNase_H-like_EbsB-rel"/>
</dbReference>
<dbReference type="GO" id="GO:0004523">
    <property type="term" value="F:RNA-DNA hybrid ribonuclease activity"/>
    <property type="evidence" value="ECO:0007669"/>
    <property type="project" value="InterPro"/>
</dbReference>
<organism evidence="2 3">
    <name type="scientific">Carnegiea gigantea</name>
    <dbReference type="NCBI Taxonomy" id="171969"/>
    <lineage>
        <taxon>Eukaryota</taxon>
        <taxon>Viridiplantae</taxon>
        <taxon>Streptophyta</taxon>
        <taxon>Embryophyta</taxon>
        <taxon>Tracheophyta</taxon>
        <taxon>Spermatophyta</taxon>
        <taxon>Magnoliopsida</taxon>
        <taxon>eudicotyledons</taxon>
        <taxon>Gunneridae</taxon>
        <taxon>Pentapetalae</taxon>
        <taxon>Caryophyllales</taxon>
        <taxon>Cactineae</taxon>
        <taxon>Cactaceae</taxon>
        <taxon>Cactoideae</taxon>
        <taxon>Echinocereeae</taxon>
        <taxon>Carnegiea</taxon>
    </lineage>
</organism>
<dbReference type="InterPro" id="IPR002156">
    <property type="entry name" value="RNaseH_domain"/>
</dbReference>
<dbReference type="AlphaFoldDB" id="A0A9Q1JMN1"/>
<evidence type="ECO:0000313" key="3">
    <source>
        <dbReference type="Proteomes" id="UP001153076"/>
    </source>
</evidence>